<protein>
    <submittedName>
        <fullName evidence="2">DNA helicase</fullName>
    </submittedName>
</protein>
<dbReference type="AlphaFoldDB" id="A0A135HZB8"/>
<keyword evidence="2" id="KW-0547">Nucleotide-binding</keyword>
<dbReference type="GO" id="GO:0003678">
    <property type="term" value="F:DNA helicase activity"/>
    <property type="evidence" value="ECO:0007669"/>
    <property type="project" value="TreeGrafter"/>
</dbReference>
<evidence type="ECO:0000313" key="3">
    <source>
        <dbReference type="Proteomes" id="UP000070107"/>
    </source>
</evidence>
<comment type="caution">
    <text evidence="2">The sequence shown here is derived from an EMBL/GenBank/DDBJ whole genome shotgun (WGS) entry which is preliminary data.</text>
</comment>
<dbReference type="InterPro" id="IPR014774">
    <property type="entry name" value="KaiC-like_dom"/>
</dbReference>
<keyword evidence="2" id="KW-0378">Hydrolase</keyword>
<dbReference type="Proteomes" id="UP000070107">
    <property type="component" value="Unassembled WGS sequence"/>
</dbReference>
<name>A0A135HZB8_9HYPH</name>
<feature type="domain" description="KaiC-like" evidence="1">
    <location>
        <begin position="64"/>
        <end position="198"/>
    </location>
</feature>
<dbReference type="PANTHER" id="PTHR30153:SF2">
    <property type="entry name" value="REPLICATIVE DNA HELICASE"/>
    <property type="match status" value="1"/>
</dbReference>
<dbReference type="STRING" id="1494590.ATN84_01845"/>
<dbReference type="InterPro" id="IPR027417">
    <property type="entry name" value="P-loop_NTPase"/>
</dbReference>
<evidence type="ECO:0000313" key="2">
    <source>
        <dbReference type="EMBL" id="KXF78560.1"/>
    </source>
</evidence>
<gene>
    <name evidence="2" type="ORF">ATN84_01845</name>
</gene>
<dbReference type="NCBIfam" id="NF004629">
    <property type="entry name" value="PRK05973.1"/>
    <property type="match status" value="1"/>
</dbReference>
<dbReference type="OrthoDB" id="7357206at2"/>
<reference evidence="2 3" key="1">
    <citation type="submission" date="2015-11" db="EMBL/GenBank/DDBJ databases">
        <title>Draft genome sequence of Paramesorhizobium deserti A-3-E, a strain highly resistant to diverse beta-lactam antibiotics.</title>
        <authorList>
            <person name="Lv R."/>
            <person name="Yang X."/>
            <person name="Fang N."/>
            <person name="Guo J."/>
            <person name="Luo X."/>
            <person name="Peng F."/>
            <person name="Yang R."/>
            <person name="Cui Y."/>
            <person name="Fang C."/>
            <person name="Song Y."/>
        </authorList>
    </citation>
    <scope>NUCLEOTIDE SEQUENCE [LARGE SCALE GENOMIC DNA]</scope>
    <source>
        <strain evidence="2 3">A-3-E</strain>
    </source>
</reference>
<accession>A0A135HZB8</accession>
<dbReference type="EMBL" id="LNTU01000001">
    <property type="protein sequence ID" value="KXF78560.1"/>
    <property type="molecule type" value="Genomic_DNA"/>
</dbReference>
<dbReference type="Gene3D" id="3.40.50.300">
    <property type="entry name" value="P-loop containing nucleotide triphosphate hydrolases"/>
    <property type="match status" value="1"/>
</dbReference>
<dbReference type="GO" id="GO:0005829">
    <property type="term" value="C:cytosol"/>
    <property type="evidence" value="ECO:0007669"/>
    <property type="project" value="TreeGrafter"/>
</dbReference>
<proteinExistence type="predicted"/>
<dbReference type="Pfam" id="PF06745">
    <property type="entry name" value="ATPase"/>
    <property type="match status" value="1"/>
</dbReference>
<keyword evidence="2" id="KW-0067">ATP-binding</keyword>
<keyword evidence="3" id="KW-1185">Reference proteome</keyword>
<dbReference type="PANTHER" id="PTHR30153">
    <property type="entry name" value="REPLICATIVE DNA HELICASE DNAB"/>
    <property type="match status" value="1"/>
</dbReference>
<dbReference type="RefSeq" id="WP_068879829.1">
    <property type="nucleotide sequence ID" value="NZ_LNTU01000001.1"/>
</dbReference>
<evidence type="ECO:0000259" key="1">
    <source>
        <dbReference type="Pfam" id="PF06745"/>
    </source>
</evidence>
<sequence length="237" mass="26402">MKLSAPLYYLKRKARLLSRKENIPLHTALDHIARQEGYSGWSLLMARASASTPAGKLFSLLAPGDLVLVGARPGQGKTLMSLELAVEAMKAGDRGMFFTLEYTERDILNRFHVIGAEWERFAGLFAFDCSDAISADHIMERLASAPRGTLVVIDYLQLLDQKRENPALAVQVRALKSFARDRGLIMVFISQIDRSYDPSRKPCPDIGDVRLPNPLDLTLFDKTCFLNNGEARFQAAS</sequence>
<dbReference type="SUPFAM" id="SSF52540">
    <property type="entry name" value="P-loop containing nucleoside triphosphate hydrolases"/>
    <property type="match status" value="1"/>
</dbReference>
<organism evidence="2 3">
    <name type="scientific">Paramesorhizobium deserti</name>
    <dbReference type="NCBI Taxonomy" id="1494590"/>
    <lineage>
        <taxon>Bacteria</taxon>
        <taxon>Pseudomonadati</taxon>
        <taxon>Pseudomonadota</taxon>
        <taxon>Alphaproteobacteria</taxon>
        <taxon>Hyphomicrobiales</taxon>
        <taxon>Phyllobacteriaceae</taxon>
        <taxon>Paramesorhizobium</taxon>
    </lineage>
</organism>
<keyword evidence="2" id="KW-0347">Helicase</keyword>